<dbReference type="PANTHER" id="PTHR30218:SF0">
    <property type="entry name" value="POLYPHOSPHATE KINASE"/>
    <property type="match status" value="1"/>
</dbReference>
<feature type="domain" description="Polyphosphate kinase C-terminal" evidence="10">
    <location>
        <begin position="520"/>
        <end position="690"/>
    </location>
</feature>
<organism evidence="12">
    <name type="scientific">human gut metagenome</name>
    <dbReference type="NCBI Taxonomy" id="408170"/>
    <lineage>
        <taxon>unclassified sequences</taxon>
        <taxon>metagenomes</taxon>
        <taxon>organismal metagenomes</taxon>
    </lineage>
</organism>
<dbReference type="EMBL" id="AZMM01018353">
    <property type="protein sequence ID" value="ETJ21132.1"/>
    <property type="molecule type" value="Genomic_DNA"/>
</dbReference>
<keyword evidence="2" id="KW-0597">Phosphoprotein</keyword>
<comment type="caution">
    <text evidence="12">The sequence shown here is derived from an EMBL/GenBank/DDBJ whole genome shotgun (WGS) entry which is preliminary data.</text>
</comment>
<dbReference type="Pfam" id="PF13089">
    <property type="entry name" value="PP_kinase_N"/>
    <property type="match status" value="1"/>
</dbReference>
<dbReference type="InterPro" id="IPR036830">
    <property type="entry name" value="PP_kinase_middle_dom_sf"/>
</dbReference>
<evidence type="ECO:0000313" key="12">
    <source>
        <dbReference type="EMBL" id="ETJ21132.1"/>
    </source>
</evidence>
<feature type="domain" description="Polyphosphate kinase N-terminal" evidence="9">
    <location>
        <begin position="29"/>
        <end position="134"/>
    </location>
</feature>
<dbReference type="PIRSF" id="PIRSF015589">
    <property type="entry name" value="PP_kinase"/>
    <property type="match status" value="1"/>
</dbReference>
<dbReference type="NCBIfam" id="NF003918">
    <property type="entry name" value="PRK05443.1-2"/>
    <property type="match status" value="1"/>
</dbReference>
<dbReference type="AlphaFoldDB" id="W1WSE7"/>
<evidence type="ECO:0000256" key="4">
    <source>
        <dbReference type="ARBA" id="ARBA00022741"/>
    </source>
</evidence>
<dbReference type="PANTHER" id="PTHR30218">
    <property type="entry name" value="POLYPHOSPHATE KINASE"/>
    <property type="match status" value="1"/>
</dbReference>
<dbReference type="InterPro" id="IPR024953">
    <property type="entry name" value="PP_kinase_middle"/>
</dbReference>
<dbReference type="Gene3D" id="3.30.1840.10">
    <property type="entry name" value="Polyphosphate kinase middle domain"/>
    <property type="match status" value="1"/>
</dbReference>
<feature type="domain" description="Polyphosphate kinase middle" evidence="8">
    <location>
        <begin position="147"/>
        <end position="320"/>
    </location>
</feature>
<dbReference type="CDD" id="cd09168">
    <property type="entry name" value="PLDc_PaPPK1_C2_like"/>
    <property type="match status" value="1"/>
</dbReference>
<evidence type="ECO:0000259" key="8">
    <source>
        <dbReference type="Pfam" id="PF02503"/>
    </source>
</evidence>
<evidence type="ECO:0000259" key="9">
    <source>
        <dbReference type="Pfam" id="PF13089"/>
    </source>
</evidence>
<dbReference type="NCBIfam" id="NF003917">
    <property type="entry name" value="PRK05443.1-1"/>
    <property type="match status" value="1"/>
</dbReference>
<keyword evidence="5 12" id="KW-0418">Kinase</keyword>
<dbReference type="Pfam" id="PF17941">
    <property type="entry name" value="PP_kinase_C_1"/>
    <property type="match status" value="1"/>
</dbReference>
<evidence type="ECO:0000256" key="7">
    <source>
        <dbReference type="SAM" id="MobiDB-lite"/>
    </source>
</evidence>
<dbReference type="GO" id="GO:0008976">
    <property type="term" value="F:polyphosphate kinase activity"/>
    <property type="evidence" value="ECO:0007669"/>
    <property type="project" value="UniProtKB-EC"/>
</dbReference>
<dbReference type="SUPFAM" id="SSF56024">
    <property type="entry name" value="Phospholipase D/nuclease"/>
    <property type="match status" value="2"/>
</dbReference>
<dbReference type="EC" id="2.7.4.1" evidence="1"/>
<dbReference type="NCBIfam" id="NF003920">
    <property type="entry name" value="PRK05443.2-1"/>
    <property type="match status" value="1"/>
</dbReference>
<dbReference type="NCBIfam" id="TIGR03705">
    <property type="entry name" value="poly_P_kin"/>
    <property type="match status" value="1"/>
</dbReference>
<feature type="region of interest" description="Disordered" evidence="7">
    <location>
        <begin position="705"/>
        <end position="734"/>
    </location>
</feature>
<protein>
    <recommendedName>
        <fullName evidence="1">ATP-polyphosphate phosphotransferase</fullName>
        <ecNumber evidence="1">2.7.4.1</ecNumber>
    </recommendedName>
</protein>
<accession>W1WSE7</accession>
<evidence type="ECO:0000256" key="1">
    <source>
        <dbReference type="ARBA" id="ARBA00012960"/>
    </source>
</evidence>
<evidence type="ECO:0000256" key="3">
    <source>
        <dbReference type="ARBA" id="ARBA00022679"/>
    </source>
</evidence>
<keyword evidence="3" id="KW-0808">Transferase</keyword>
<dbReference type="GO" id="GO:0005524">
    <property type="term" value="F:ATP binding"/>
    <property type="evidence" value="ECO:0007669"/>
    <property type="project" value="UniProtKB-KW"/>
</dbReference>
<evidence type="ECO:0000256" key="2">
    <source>
        <dbReference type="ARBA" id="ARBA00022553"/>
    </source>
</evidence>
<dbReference type="NCBIfam" id="NF003921">
    <property type="entry name" value="PRK05443.2-2"/>
    <property type="match status" value="1"/>
</dbReference>
<dbReference type="InterPro" id="IPR003414">
    <property type="entry name" value="PP_kinase"/>
</dbReference>
<gene>
    <name evidence="12" type="ORF">Q604_UNBC18353G0014</name>
</gene>
<dbReference type="Pfam" id="PF02503">
    <property type="entry name" value="PP_kinase"/>
    <property type="match status" value="1"/>
</dbReference>
<dbReference type="HAMAP" id="MF_00347">
    <property type="entry name" value="Polyphosphate_kinase"/>
    <property type="match status" value="1"/>
</dbReference>
<dbReference type="InterPro" id="IPR025198">
    <property type="entry name" value="PPK_N_dom"/>
</dbReference>
<feature type="domain" description="Polyphosphate kinase C-terminal" evidence="11">
    <location>
        <begin position="350"/>
        <end position="513"/>
    </location>
</feature>
<dbReference type="Pfam" id="PF13090">
    <property type="entry name" value="PP_kinase_C"/>
    <property type="match status" value="1"/>
</dbReference>
<dbReference type="GO" id="GO:0006799">
    <property type="term" value="P:polyphosphate biosynthetic process"/>
    <property type="evidence" value="ECO:0007669"/>
    <property type="project" value="InterPro"/>
</dbReference>
<dbReference type="Gene3D" id="1.20.58.310">
    <property type="entry name" value="Polyphosphate kinase N-terminal domain"/>
    <property type="match status" value="1"/>
</dbReference>
<dbReference type="Gene3D" id="3.30.870.10">
    <property type="entry name" value="Endonuclease Chain A"/>
    <property type="match status" value="2"/>
</dbReference>
<evidence type="ECO:0000256" key="6">
    <source>
        <dbReference type="ARBA" id="ARBA00022840"/>
    </source>
</evidence>
<dbReference type="CDD" id="cd09165">
    <property type="entry name" value="PLDc_PaPPK1_C1_like"/>
    <property type="match status" value="1"/>
</dbReference>
<dbReference type="SUPFAM" id="SSF140356">
    <property type="entry name" value="PPK N-terminal domain-like"/>
    <property type="match status" value="1"/>
</dbReference>
<dbReference type="GO" id="GO:0009358">
    <property type="term" value="C:polyphosphate kinase complex"/>
    <property type="evidence" value="ECO:0007669"/>
    <property type="project" value="InterPro"/>
</dbReference>
<evidence type="ECO:0000259" key="11">
    <source>
        <dbReference type="Pfam" id="PF17941"/>
    </source>
</evidence>
<dbReference type="InterPro" id="IPR025200">
    <property type="entry name" value="PPK_C_dom2"/>
</dbReference>
<keyword evidence="4" id="KW-0547">Nucleotide-binding</keyword>
<reference evidence="12" key="1">
    <citation type="submission" date="2013-12" db="EMBL/GenBank/DDBJ databases">
        <title>A Varibaculum cambriense genome reconstructed from a premature infant gut community with otherwise low bacterial novelty that shifts toward anaerobic metabolism during the third week of life.</title>
        <authorList>
            <person name="Brown C.T."/>
            <person name="Sharon I."/>
            <person name="Thomas B.C."/>
            <person name="Castelle C.J."/>
            <person name="Morowitz M.J."/>
            <person name="Banfield J.F."/>
        </authorList>
    </citation>
    <scope>NUCLEOTIDE SEQUENCE</scope>
</reference>
<dbReference type="InterPro" id="IPR036832">
    <property type="entry name" value="PPK_N_dom_sf"/>
</dbReference>
<sequence>MHNKDKLMRCMYSMQTRLGEKDINLPQYYNNRELSWLDFNYRVLQESYDKNNPLLEKLNFISIFSSNLDEFFMVRVAGLKDQVKMGYDKPENKAQMTPQEQLDAIKIKNTDYVNTQYQRYNELIKELANYDIEMVKPEDLSDALIEKLEQEFKLSVLPTLTPLGIDAYHPFPKLNNKSLNIFVDIDTEDAINSAIVQIPSLIPRFLTLNEGTKQYVVMVEDVITYFINYLFTGYEVLNTFTFRITRNADLTIHEDGAEDLLIEIERFLKERKSGSAVRLELDCRTSEKENVEWLINQLEIEDNDIYYLDGPLDLTFLFGLVDHLSHKLKYLTYEKYTPQPPRSLGNKNIYQLSLERDIFFHHPYESFEPIVDFIRQAADDPNTIAIKQTLYRVSKDSPIINSLKEAAENGKQVTVLVELKARFDEENNVHWARMLEDAGCHVIYGMTHLKTHSKIALVVKRINNELTSFVHLGTGNYNDKTAKLYTDMGIITTNKDIAEDAINFFNYLSGYSTKPEYNKLIVAPYDIRDVFIDRIDKEIRSHLQHGNGKIMMKMNSLTDKTIIEKLFEASQAGVKIQLIIRGICCLKPGIPGISENIEVVSIVGRLLEHSRIYYFHNNSEAHIYLSSADVMTRNMIKRVEILFPVEDKSIGQRLVNYMNLQLSDNQKGRYQDAQGVYHYVENNSSPLNSQSYLMQEAIKYGEELKKQSVQPSGQPVHSRRGGSWMRKLKNTFKR</sequence>
<evidence type="ECO:0000256" key="5">
    <source>
        <dbReference type="ARBA" id="ARBA00022777"/>
    </source>
</evidence>
<name>W1WSE7_9ZZZZ</name>
<evidence type="ECO:0000259" key="10">
    <source>
        <dbReference type="Pfam" id="PF13090"/>
    </source>
</evidence>
<dbReference type="SUPFAM" id="SSF143724">
    <property type="entry name" value="PHP14-like"/>
    <property type="match status" value="1"/>
</dbReference>
<keyword evidence="6" id="KW-0067">ATP-binding</keyword>
<proteinExistence type="inferred from homology"/>
<dbReference type="InterPro" id="IPR041108">
    <property type="entry name" value="PP_kinase_C_1"/>
</dbReference>